<feature type="region of interest" description="Disordered" evidence="1">
    <location>
        <begin position="141"/>
        <end position="211"/>
    </location>
</feature>
<dbReference type="KEGG" id="nwa:Nwat_1534"/>
<feature type="compositionally biased region" description="Polar residues" evidence="1">
    <location>
        <begin position="1"/>
        <end position="10"/>
    </location>
</feature>
<dbReference type="OrthoDB" id="5772479at2"/>
<evidence type="ECO:0000313" key="2">
    <source>
        <dbReference type="EMBL" id="ADJ28438.1"/>
    </source>
</evidence>
<feature type="compositionally biased region" description="Polar residues" evidence="1">
    <location>
        <begin position="193"/>
        <end position="211"/>
    </location>
</feature>
<dbReference type="EMBL" id="CP002086">
    <property type="protein sequence ID" value="ADJ28438.1"/>
    <property type="molecule type" value="Genomic_DNA"/>
</dbReference>
<dbReference type="AlphaFoldDB" id="D8K6B1"/>
<feature type="compositionally biased region" description="Low complexity" evidence="1">
    <location>
        <begin position="151"/>
        <end position="174"/>
    </location>
</feature>
<organism evidence="2 3">
    <name type="scientific">Nitrosococcus watsoni (strain C-113)</name>
    <dbReference type="NCBI Taxonomy" id="105559"/>
    <lineage>
        <taxon>Bacteria</taxon>
        <taxon>Pseudomonadati</taxon>
        <taxon>Pseudomonadota</taxon>
        <taxon>Gammaproteobacteria</taxon>
        <taxon>Chromatiales</taxon>
        <taxon>Chromatiaceae</taxon>
        <taxon>Nitrosococcus</taxon>
    </lineage>
</organism>
<dbReference type="HOGENOM" id="CLU_1287745_0_0_6"/>
<keyword evidence="3" id="KW-1185">Reference proteome</keyword>
<dbReference type="eggNOG" id="ENOG50333EU">
    <property type="taxonomic scope" value="Bacteria"/>
</dbReference>
<evidence type="ECO:0000313" key="3">
    <source>
        <dbReference type="Proteomes" id="UP000000393"/>
    </source>
</evidence>
<feature type="compositionally biased region" description="Basic and acidic residues" evidence="1">
    <location>
        <begin position="19"/>
        <end position="45"/>
    </location>
</feature>
<evidence type="ECO:0008006" key="4">
    <source>
        <dbReference type="Google" id="ProtNLM"/>
    </source>
</evidence>
<sequence>MDKTYSSQGDSPPGTGVKDQARQEAHRLTDKAKEQGRDLLADRKRATADEIGSVAEALRKTAQEMHQQEHPPLITPYAEKAANSLERFSNTLREGDLNVLVQQTENFARRQPGVFLGGAVVTGFLLARFFRSSELHSEYDYAQPSSGGGLSTSNSGAAGSSFASSSTGSTTVSPTTPPPYSTAMPTSSAGPMGSSSTTETTPANTQPKGDL</sequence>
<name>D8K6B1_NITWC</name>
<accession>D8K6B1</accession>
<evidence type="ECO:0000256" key="1">
    <source>
        <dbReference type="SAM" id="MobiDB-lite"/>
    </source>
</evidence>
<dbReference type="Proteomes" id="UP000000393">
    <property type="component" value="Chromosome"/>
</dbReference>
<gene>
    <name evidence="2" type="ordered locus">Nwat_1534</name>
</gene>
<protein>
    <recommendedName>
        <fullName evidence="4">DUF3618 domain-containing protein</fullName>
    </recommendedName>
</protein>
<dbReference type="RefSeq" id="WP_013220530.1">
    <property type="nucleotide sequence ID" value="NC_014315.1"/>
</dbReference>
<proteinExistence type="predicted"/>
<reference evidence="2 3" key="1">
    <citation type="submission" date="2010-06" db="EMBL/GenBank/DDBJ databases">
        <title>Complete sequence of chromosome of Nitrosococcus watsoni C-113.</title>
        <authorList>
            <consortium name="US DOE Joint Genome Institute"/>
            <person name="Lucas S."/>
            <person name="Copeland A."/>
            <person name="Lapidus A."/>
            <person name="Cheng J.-F."/>
            <person name="Bruce D."/>
            <person name="Goodwin L."/>
            <person name="Pitluck S."/>
            <person name="Malfatti S.A."/>
            <person name="Chain P.S.G."/>
            <person name="Land M."/>
            <person name="Hauser L."/>
            <person name="Kyrpides N."/>
            <person name="Ivanova N."/>
            <person name="Cambell M.A."/>
            <person name="Heidelberg J.F."/>
            <person name="Klotz M.G."/>
            <person name="Woyke T."/>
        </authorList>
    </citation>
    <scope>NUCLEOTIDE SEQUENCE [LARGE SCALE GENOMIC DNA]</scope>
    <source>
        <strain evidence="2 3">C-113</strain>
    </source>
</reference>
<feature type="region of interest" description="Disordered" evidence="1">
    <location>
        <begin position="1"/>
        <end position="45"/>
    </location>
</feature>
<dbReference type="STRING" id="105559.Nwat_1534"/>